<dbReference type="AlphaFoldDB" id="A0A2P2JVA1"/>
<protein>
    <submittedName>
        <fullName evidence="1">Uncharacterized protein</fullName>
    </submittedName>
</protein>
<organism evidence="1">
    <name type="scientific">Rhizophora mucronata</name>
    <name type="common">Asiatic mangrove</name>
    <dbReference type="NCBI Taxonomy" id="61149"/>
    <lineage>
        <taxon>Eukaryota</taxon>
        <taxon>Viridiplantae</taxon>
        <taxon>Streptophyta</taxon>
        <taxon>Embryophyta</taxon>
        <taxon>Tracheophyta</taxon>
        <taxon>Spermatophyta</taxon>
        <taxon>Magnoliopsida</taxon>
        <taxon>eudicotyledons</taxon>
        <taxon>Gunneridae</taxon>
        <taxon>Pentapetalae</taxon>
        <taxon>rosids</taxon>
        <taxon>fabids</taxon>
        <taxon>Malpighiales</taxon>
        <taxon>Rhizophoraceae</taxon>
        <taxon>Rhizophora</taxon>
    </lineage>
</organism>
<proteinExistence type="predicted"/>
<sequence length="63" mass="7247">MICPSVTQYWSRLVQKPIRKPWEFFILEQSQAAELHPPLTAATCIPTSTEQLFSLSTHKPHII</sequence>
<evidence type="ECO:0000313" key="1">
    <source>
        <dbReference type="EMBL" id="MBW97406.1"/>
    </source>
</evidence>
<dbReference type="EMBL" id="GGEC01016923">
    <property type="protein sequence ID" value="MBW97406.1"/>
    <property type="molecule type" value="Transcribed_RNA"/>
</dbReference>
<reference evidence="1" key="1">
    <citation type="submission" date="2018-02" db="EMBL/GenBank/DDBJ databases">
        <title>Rhizophora mucronata_Transcriptome.</title>
        <authorList>
            <person name="Meera S.P."/>
            <person name="Sreeshan A."/>
            <person name="Augustine A."/>
        </authorList>
    </citation>
    <scope>NUCLEOTIDE SEQUENCE</scope>
    <source>
        <tissue evidence="1">Leaf</tissue>
    </source>
</reference>
<name>A0A2P2JVA1_RHIMU</name>
<accession>A0A2P2JVA1</accession>